<feature type="compositionally biased region" description="Basic and acidic residues" evidence="1">
    <location>
        <begin position="57"/>
        <end position="88"/>
    </location>
</feature>
<evidence type="ECO:0000313" key="4">
    <source>
        <dbReference type="Proteomes" id="UP000249169"/>
    </source>
</evidence>
<dbReference type="RefSeq" id="WP_111729614.1">
    <property type="nucleotide sequence ID" value="NZ_QHKO01000003.1"/>
</dbReference>
<feature type="compositionally biased region" description="Basic and acidic residues" evidence="1">
    <location>
        <begin position="97"/>
        <end position="149"/>
    </location>
</feature>
<comment type="caution">
    <text evidence="3">The sequence shown here is derived from an EMBL/GenBank/DDBJ whole genome shotgun (WGS) entry which is preliminary data.</text>
</comment>
<feature type="compositionally biased region" description="Low complexity" evidence="1">
    <location>
        <begin position="305"/>
        <end position="348"/>
    </location>
</feature>
<organism evidence="3 4">
    <name type="scientific">Lujinxingia litoralis</name>
    <dbReference type="NCBI Taxonomy" id="2211119"/>
    <lineage>
        <taxon>Bacteria</taxon>
        <taxon>Deltaproteobacteria</taxon>
        <taxon>Bradymonadales</taxon>
        <taxon>Lujinxingiaceae</taxon>
        <taxon>Lujinxingia</taxon>
    </lineage>
</organism>
<feature type="transmembrane region" description="Helical" evidence="2">
    <location>
        <begin position="190"/>
        <end position="208"/>
    </location>
</feature>
<gene>
    <name evidence="3" type="ORF">DL240_09375</name>
</gene>
<accession>A0A328C736</accession>
<feature type="region of interest" description="Disordered" evidence="1">
    <location>
        <begin position="301"/>
        <end position="348"/>
    </location>
</feature>
<reference evidence="3 4" key="1">
    <citation type="submission" date="2018-05" db="EMBL/GenBank/DDBJ databases">
        <title>Lujinxingia marina gen. nov. sp. nov., a new facultative anaerobic member of the class Deltaproteobacteria, and proposal of Lujinxingaceae fam. nov.</title>
        <authorList>
            <person name="Li C.-M."/>
        </authorList>
    </citation>
    <scope>NUCLEOTIDE SEQUENCE [LARGE SCALE GENOMIC DNA]</scope>
    <source>
        <strain evidence="3 4">B210</strain>
    </source>
</reference>
<dbReference type="EMBL" id="QHKO01000003">
    <property type="protein sequence ID" value="RAL23086.1"/>
    <property type="molecule type" value="Genomic_DNA"/>
</dbReference>
<proteinExistence type="predicted"/>
<evidence type="ECO:0000313" key="3">
    <source>
        <dbReference type="EMBL" id="RAL23086.1"/>
    </source>
</evidence>
<keyword evidence="2" id="KW-0812">Transmembrane</keyword>
<feature type="transmembrane region" description="Helical" evidence="2">
    <location>
        <begin position="220"/>
        <end position="237"/>
    </location>
</feature>
<dbReference type="OrthoDB" id="5506112at2"/>
<protein>
    <submittedName>
        <fullName evidence="3">Uncharacterized protein</fullName>
    </submittedName>
</protein>
<feature type="region of interest" description="Disordered" evidence="1">
    <location>
        <begin position="1"/>
        <end position="149"/>
    </location>
</feature>
<keyword evidence="2" id="KW-1133">Transmembrane helix</keyword>
<feature type="compositionally biased region" description="Acidic residues" evidence="1">
    <location>
        <begin position="40"/>
        <end position="56"/>
    </location>
</feature>
<dbReference type="AlphaFoldDB" id="A0A328C736"/>
<keyword evidence="2" id="KW-0472">Membrane</keyword>
<evidence type="ECO:0000256" key="2">
    <source>
        <dbReference type="SAM" id="Phobius"/>
    </source>
</evidence>
<evidence type="ECO:0000256" key="1">
    <source>
        <dbReference type="SAM" id="MobiDB-lite"/>
    </source>
</evidence>
<name>A0A328C736_9DELT</name>
<sequence length="348" mass="36679">MSEKNQELNDDEYAALLRDLEGRASSPGVSTSAEGASEAGADEDLEAFLASLEDDAEARAESGVKTATAERAEDPFAGEFEKLAKESDLVVAEEQEEEKKSWSARRAEKKAEKQAEKDAAEAARQAEKQAAAQEKEAAKAAKAKAKEEARQGRGVGQRALRMMGRVALWYGPALVLWWVVGALIAPWVSAGWLIAAMVTMFVFGLPALCKRVFQRGTYRAWTLGVSLIGLGVALVPWPQSAGEKLAHYGYWPSAVVAEVSGQPVDSALVRAHAGVSEFVGGLLTADDVDWKAYRLGTDLPLGTVAPESGEPGASEAGTEAPAPEAPASEAPALEAPASEGSGASPSWL</sequence>
<keyword evidence="4" id="KW-1185">Reference proteome</keyword>
<feature type="transmembrane region" description="Helical" evidence="2">
    <location>
        <begin position="166"/>
        <end position="184"/>
    </location>
</feature>
<dbReference type="Proteomes" id="UP000249169">
    <property type="component" value="Unassembled WGS sequence"/>
</dbReference>